<evidence type="ECO:0000313" key="3">
    <source>
        <dbReference type="EMBL" id="TXK50069.1"/>
    </source>
</evidence>
<dbReference type="GO" id="GO:0003887">
    <property type="term" value="F:DNA-directed DNA polymerase activity"/>
    <property type="evidence" value="ECO:0007669"/>
    <property type="project" value="InterPro"/>
</dbReference>
<dbReference type="Pfam" id="PF01051">
    <property type="entry name" value="Rep3_N"/>
    <property type="match status" value="1"/>
</dbReference>
<feature type="domain" description="Initiator Rep protein WH1" evidence="2">
    <location>
        <begin position="5"/>
        <end position="70"/>
    </location>
</feature>
<evidence type="ECO:0000313" key="4">
    <source>
        <dbReference type="Proteomes" id="UP000321926"/>
    </source>
</evidence>
<dbReference type="InterPro" id="IPR036388">
    <property type="entry name" value="WH-like_DNA-bd_sf"/>
</dbReference>
<keyword evidence="4" id="KW-1185">Reference proteome</keyword>
<evidence type="ECO:0000259" key="2">
    <source>
        <dbReference type="Pfam" id="PF01051"/>
    </source>
</evidence>
<comment type="caution">
    <text evidence="3">The sequence shown here is derived from an EMBL/GenBank/DDBJ whole genome shotgun (WGS) entry which is preliminary data.</text>
</comment>
<evidence type="ECO:0000256" key="1">
    <source>
        <dbReference type="ARBA" id="ARBA00038283"/>
    </source>
</evidence>
<dbReference type="Proteomes" id="UP000321926">
    <property type="component" value="Unassembled WGS sequence"/>
</dbReference>
<accession>A0A5C8KD39</accession>
<name>A0A5C8KD39_9BACT</name>
<sequence length="79" mass="9241">MKFKIEQISTDKKGKVQKSYESMVIFPTVRYTQDSRFIVTKINSDLAPYLLDLKGNDTQAELEQLLSLRTIQAYMYKTK</sequence>
<dbReference type="EMBL" id="VRTY01000014">
    <property type="protein sequence ID" value="TXK50069.1"/>
    <property type="molecule type" value="Genomic_DNA"/>
</dbReference>
<proteinExistence type="inferred from homology"/>
<dbReference type="InterPro" id="IPR000525">
    <property type="entry name" value="Initiator_Rep_WH1"/>
</dbReference>
<protein>
    <submittedName>
        <fullName evidence="3">Replication initiation protein</fullName>
    </submittedName>
</protein>
<comment type="similarity">
    <text evidence="1">Belongs to the initiator RepB protein family.</text>
</comment>
<dbReference type="AlphaFoldDB" id="A0A5C8KD39"/>
<dbReference type="OrthoDB" id="865739at2"/>
<reference evidence="3 4" key="1">
    <citation type="submission" date="2019-08" db="EMBL/GenBank/DDBJ databases">
        <authorList>
            <person name="Shi S."/>
        </authorList>
    </citation>
    <scope>NUCLEOTIDE SEQUENCE [LARGE SCALE GENOMIC DNA]</scope>
    <source>
        <strain evidence="3 4">GY10130</strain>
    </source>
</reference>
<organism evidence="3 4">
    <name type="scientific">Pontibacter qinzhouensis</name>
    <dbReference type="NCBI Taxonomy" id="2603253"/>
    <lineage>
        <taxon>Bacteria</taxon>
        <taxon>Pseudomonadati</taxon>
        <taxon>Bacteroidota</taxon>
        <taxon>Cytophagia</taxon>
        <taxon>Cytophagales</taxon>
        <taxon>Hymenobacteraceae</taxon>
        <taxon>Pontibacter</taxon>
    </lineage>
</organism>
<dbReference type="Gene3D" id="1.10.10.10">
    <property type="entry name" value="Winged helix-like DNA-binding domain superfamily/Winged helix DNA-binding domain"/>
    <property type="match status" value="1"/>
</dbReference>
<dbReference type="GO" id="GO:0006270">
    <property type="term" value="P:DNA replication initiation"/>
    <property type="evidence" value="ECO:0007669"/>
    <property type="project" value="InterPro"/>
</dbReference>
<gene>
    <name evidence="3" type="ORF">FVR03_05560</name>
</gene>